<comment type="similarity">
    <text evidence="1">Belongs to the CAF1 family.</text>
</comment>
<feature type="zinc finger region" description="C3H1-type" evidence="5">
    <location>
        <begin position="294"/>
        <end position="322"/>
    </location>
</feature>
<evidence type="ECO:0000256" key="2">
    <source>
        <dbReference type="ARBA" id="ARBA00022723"/>
    </source>
</evidence>
<reference evidence="8" key="2">
    <citation type="submission" date="2023-02" db="EMBL/GenBank/DDBJ databases">
        <authorList>
            <consortium name="DOE Joint Genome Institute"/>
            <person name="Mondo S.J."/>
            <person name="Chang Y."/>
            <person name="Wang Y."/>
            <person name="Ahrendt S."/>
            <person name="Andreopoulos W."/>
            <person name="Barry K."/>
            <person name="Beard J."/>
            <person name="Benny G.L."/>
            <person name="Blankenship S."/>
            <person name="Bonito G."/>
            <person name="Cuomo C."/>
            <person name="Desiro A."/>
            <person name="Gervers K.A."/>
            <person name="Hundley H."/>
            <person name="Kuo A."/>
            <person name="LaButti K."/>
            <person name="Lang B.F."/>
            <person name="Lipzen A."/>
            <person name="O'Donnell K."/>
            <person name="Pangilinan J."/>
            <person name="Reynolds N."/>
            <person name="Sandor L."/>
            <person name="Smith M.W."/>
            <person name="Tsang A."/>
            <person name="Grigoriev I.V."/>
            <person name="Stajich J.E."/>
            <person name="Spatafora J.W."/>
        </authorList>
    </citation>
    <scope>NUCLEOTIDE SEQUENCE</scope>
    <source>
        <strain evidence="8">RSA 2281</strain>
    </source>
</reference>
<dbReference type="GO" id="GO:0015030">
    <property type="term" value="C:Cajal body"/>
    <property type="evidence" value="ECO:0007669"/>
    <property type="project" value="TreeGrafter"/>
</dbReference>
<accession>A0AAD5K0I7</accession>
<evidence type="ECO:0000256" key="6">
    <source>
        <dbReference type="SAM" id="MobiDB-lite"/>
    </source>
</evidence>
<dbReference type="GO" id="GO:0017069">
    <property type="term" value="F:snRNA binding"/>
    <property type="evidence" value="ECO:0007669"/>
    <property type="project" value="TreeGrafter"/>
</dbReference>
<dbReference type="EMBL" id="JAIXMP010000035">
    <property type="protein sequence ID" value="KAI9249420.1"/>
    <property type="molecule type" value="Genomic_DNA"/>
</dbReference>
<feature type="compositionally biased region" description="Low complexity" evidence="6">
    <location>
        <begin position="333"/>
        <end position="351"/>
    </location>
</feature>
<dbReference type="InterPro" id="IPR036397">
    <property type="entry name" value="RNaseH_sf"/>
</dbReference>
<dbReference type="Proteomes" id="UP001209540">
    <property type="component" value="Unassembled WGS sequence"/>
</dbReference>
<dbReference type="InterPro" id="IPR012337">
    <property type="entry name" value="RNaseH-like_sf"/>
</dbReference>
<dbReference type="AlphaFoldDB" id="A0AAD5K0I7"/>
<evidence type="ECO:0000313" key="9">
    <source>
        <dbReference type="Proteomes" id="UP001209540"/>
    </source>
</evidence>
<organism evidence="8 9">
    <name type="scientific">Phascolomyces articulosus</name>
    <dbReference type="NCBI Taxonomy" id="60185"/>
    <lineage>
        <taxon>Eukaryota</taxon>
        <taxon>Fungi</taxon>
        <taxon>Fungi incertae sedis</taxon>
        <taxon>Mucoromycota</taxon>
        <taxon>Mucoromycotina</taxon>
        <taxon>Mucoromycetes</taxon>
        <taxon>Mucorales</taxon>
        <taxon>Lichtheimiaceae</taxon>
        <taxon>Phascolomyces</taxon>
    </lineage>
</organism>
<dbReference type="Gene3D" id="3.30.420.10">
    <property type="entry name" value="Ribonuclease H-like superfamily/Ribonuclease H"/>
    <property type="match status" value="1"/>
</dbReference>
<feature type="region of interest" description="Disordered" evidence="6">
    <location>
        <begin position="266"/>
        <end position="292"/>
    </location>
</feature>
<evidence type="ECO:0000259" key="7">
    <source>
        <dbReference type="PROSITE" id="PS50103"/>
    </source>
</evidence>
<dbReference type="InterPro" id="IPR006941">
    <property type="entry name" value="RNase_CAF1"/>
</dbReference>
<evidence type="ECO:0000256" key="3">
    <source>
        <dbReference type="ARBA" id="ARBA00022771"/>
    </source>
</evidence>
<feature type="compositionally biased region" description="Polar residues" evidence="6">
    <location>
        <begin position="352"/>
        <end position="368"/>
    </location>
</feature>
<keyword evidence="2 5" id="KW-0479">Metal-binding</keyword>
<evidence type="ECO:0000256" key="4">
    <source>
        <dbReference type="ARBA" id="ARBA00022833"/>
    </source>
</evidence>
<keyword evidence="9" id="KW-1185">Reference proteome</keyword>
<comment type="caution">
    <text evidence="8">The sequence shown here is derived from an EMBL/GenBank/DDBJ whole genome shotgun (WGS) entry which is preliminary data.</text>
</comment>
<evidence type="ECO:0000256" key="5">
    <source>
        <dbReference type="PROSITE-ProRule" id="PRU00723"/>
    </source>
</evidence>
<dbReference type="Pfam" id="PF04857">
    <property type="entry name" value="CAF1"/>
    <property type="match status" value="1"/>
</dbReference>
<dbReference type="SUPFAM" id="SSF53098">
    <property type="entry name" value="Ribonuclease H-like"/>
    <property type="match status" value="1"/>
</dbReference>
<gene>
    <name evidence="8" type="ORF">BDA99DRAFT_542121</name>
</gene>
<dbReference type="InterPro" id="IPR000571">
    <property type="entry name" value="Znf_CCCH"/>
</dbReference>
<protein>
    <submittedName>
        <fullName evidence="8">Ribonuclease H-like domain-containing protein</fullName>
    </submittedName>
</protein>
<dbReference type="InterPro" id="IPR036855">
    <property type="entry name" value="Znf_CCCH_sf"/>
</dbReference>
<feature type="region of interest" description="Disordered" evidence="6">
    <location>
        <begin position="330"/>
        <end position="375"/>
    </location>
</feature>
<feature type="compositionally biased region" description="Basic and acidic residues" evidence="6">
    <location>
        <begin position="268"/>
        <end position="292"/>
    </location>
</feature>
<evidence type="ECO:0000256" key="1">
    <source>
        <dbReference type="ARBA" id="ARBA00008372"/>
    </source>
</evidence>
<reference evidence="8" key="1">
    <citation type="journal article" date="2022" name="IScience">
        <title>Evolution of zygomycete secretomes and the origins of terrestrial fungal ecologies.</title>
        <authorList>
            <person name="Chang Y."/>
            <person name="Wang Y."/>
            <person name="Mondo S."/>
            <person name="Ahrendt S."/>
            <person name="Andreopoulos W."/>
            <person name="Barry K."/>
            <person name="Beard J."/>
            <person name="Benny G.L."/>
            <person name="Blankenship S."/>
            <person name="Bonito G."/>
            <person name="Cuomo C."/>
            <person name="Desiro A."/>
            <person name="Gervers K.A."/>
            <person name="Hundley H."/>
            <person name="Kuo A."/>
            <person name="LaButti K."/>
            <person name="Lang B.F."/>
            <person name="Lipzen A."/>
            <person name="O'Donnell K."/>
            <person name="Pangilinan J."/>
            <person name="Reynolds N."/>
            <person name="Sandor L."/>
            <person name="Smith M.E."/>
            <person name="Tsang A."/>
            <person name="Grigoriev I.V."/>
            <person name="Stajich J.E."/>
            <person name="Spatafora J.W."/>
        </authorList>
    </citation>
    <scope>NUCLEOTIDE SEQUENCE</scope>
    <source>
        <strain evidence="8">RSA 2281</strain>
    </source>
</reference>
<evidence type="ECO:0000313" key="8">
    <source>
        <dbReference type="EMBL" id="KAI9249420.1"/>
    </source>
</evidence>
<dbReference type="GO" id="GO:0000175">
    <property type="term" value="F:3'-5'-RNA exonuclease activity"/>
    <property type="evidence" value="ECO:0007669"/>
    <property type="project" value="TreeGrafter"/>
</dbReference>
<feature type="domain" description="C3H1-type" evidence="7">
    <location>
        <begin position="294"/>
        <end position="322"/>
    </location>
</feature>
<name>A0AAD5K0I7_9FUNG</name>
<dbReference type="PROSITE" id="PS50103">
    <property type="entry name" value="ZF_C3H1"/>
    <property type="match status" value="1"/>
</dbReference>
<dbReference type="SUPFAM" id="SSF90229">
    <property type="entry name" value="CCCH zinc finger"/>
    <property type="match status" value="1"/>
</dbReference>
<dbReference type="GO" id="GO:0034472">
    <property type="term" value="P:snRNA 3'-end processing"/>
    <property type="evidence" value="ECO:0007669"/>
    <property type="project" value="TreeGrafter"/>
</dbReference>
<dbReference type="Gene3D" id="6.10.250.3220">
    <property type="match status" value="1"/>
</dbReference>
<dbReference type="InterPro" id="IPR051181">
    <property type="entry name" value="CAF1_poly(A)_ribonucleases"/>
</dbReference>
<sequence>MVAYTEVSTENLSDLYDVILDKVSHAQYIAIDCEFTGHLRDLITNMEHRYDGMAQVVRSHTILSVGLTTITADRKFDNFEFLLNNQTPYQSNAANLKFLAENGFDFNRHYSVGIPFRPGPFSATSQATAAVKSNGSSNTLNKNKNTLKGKLAAHQRQKLIAEKQERQIRELWFDIFNLLRTKNIPLIVHNGLLDLMYIYQCFITSLPAKLSGFVADMVEAFPGGIYDTKYIANHVSYEQTTFLAYLYHKYSRTGFKVQVQQALVPTRNSHDSTTDDNIRSNKRQRTDTSDDNKKVKVDVCNSFAARGWCADGQACERSHDINRILDRDQKVDTITMKSPTPSTTTIPTTPSEQGQQSASSLPQKSNSGPKKEHSSHYDAYMTGYTFCYMTTQYQGDALQNEMNKLNIMKLDVPLRITKSNYAKPTLQWNMAQQHLQNRLKR</sequence>
<dbReference type="PANTHER" id="PTHR15092">
    <property type="entry name" value="POLY A -SPECIFIC RIBONUCLEASE/TARGET OF EGR1, MEMBER 1"/>
    <property type="match status" value="1"/>
</dbReference>
<dbReference type="PANTHER" id="PTHR15092:SF37">
    <property type="entry name" value="TARGET OF EGR1 PROTEIN 1"/>
    <property type="match status" value="1"/>
</dbReference>
<dbReference type="GO" id="GO:0008270">
    <property type="term" value="F:zinc ion binding"/>
    <property type="evidence" value="ECO:0007669"/>
    <property type="project" value="UniProtKB-KW"/>
</dbReference>
<keyword evidence="3 5" id="KW-0863">Zinc-finger</keyword>
<keyword evidence="4 5" id="KW-0862">Zinc</keyword>
<proteinExistence type="inferred from homology"/>